<feature type="region of interest" description="Disordered" evidence="1">
    <location>
        <begin position="99"/>
        <end position="125"/>
    </location>
</feature>
<accession>A0A7J8INF1</accession>
<dbReference type="EMBL" id="JACASE010000003">
    <property type="protein sequence ID" value="KAF6485412.1"/>
    <property type="molecule type" value="Genomic_DNA"/>
</dbReference>
<evidence type="ECO:0000313" key="2">
    <source>
        <dbReference type="EMBL" id="KAF6485412.1"/>
    </source>
</evidence>
<dbReference type="AlphaFoldDB" id="A0A7J8INF1"/>
<protein>
    <submittedName>
        <fullName evidence="2">Uncharacterized protein</fullName>
    </submittedName>
</protein>
<evidence type="ECO:0000256" key="1">
    <source>
        <dbReference type="SAM" id="MobiDB-lite"/>
    </source>
</evidence>
<comment type="caution">
    <text evidence="2">The sequence shown here is derived from an EMBL/GenBank/DDBJ whole genome shotgun (WGS) entry which is preliminary data.</text>
</comment>
<reference evidence="2 3" key="1">
    <citation type="journal article" date="2020" name="Nature">
        <title>Six reference-quality genomes reveal evolution of bat adaptations.</title>
        <authorList>
            <person name="Jebb D."/>
            <person name="Huang Z."/>
            <person name="Pippel M."/>
            <person name="Hughes G.M."/>
            <person name="Lavrichenko K."/>
            <person name="Devanna P."/>
            <person name="Winkler S."/>
            <person name="Jermiin L.S."/>
            <person name="Skirmuntt E.C."/>
            <person name="Katzourakis A."/>
            <person name="Burkitt-Gray L."/>
            <person name="Ray D.A."/>
            <person name="Sullivan K.A.M."/>
            <person name="Roscito J.G."/>
            <person name="Kirilenko B.M."/>
            <person name="Davalos L.M."/>
            <person name="Corthals A.P."/>
            <person name="Power M.L."/>
            <person name="Jones G."/>
            <person name="Ransome R.D."/>
            <person name="Dechmann D.K.N."/>
            <person name="Locatelli A.G."/>
            <person name="Puechmaille S.J."/>
            <person name="Fedrigo O."/>
            <person name="Jarvis E.D."/>
            <person name="Hiller M."/>
            <person name="Vernes S.C."/>
            <person name="Myers E.W."/>
            <person name="Teeling E.C."/>
        </authorList>
    </citation>
    <scope>NUCLEOTIDE SEQUENCE [LARGE SCALE GENOMIC DNA]</scope>
    <source>
        <strain evidence="2">MRouAeg1</strain>
        <tissue evidence="2">Muscle</tissue>
    </source>
</reference>
<gene>
    <name evidence="2" type="ORF">HJG63_010626</name>
</gene>
<keyword evidence="3" id="KW-1185">Reference proteome</keyword>
<proteinExistence type="predicted"/>
<feature type="compositionally biased region" description="Basic and acidic residues" evidence="1">
    <location>
        <begin position="46"/>
        <end position="55"/>
    </location>
</feature>
<feature type="region of interest" description="Disordered" evidence="1">
    <location>
        <begin position="46"/>
        <end position="75"/>
    </location>
</feature>
<organism evidence="2 3">
    <name type="scientific">Rousettus aegyptiacus</name>
    <name type="common">Egyptian fruit bat</name>
    <name type="synonym">Pteropus aegyptiacus</name>
    <dbReference type="NCBI Taxonomy" id="9407"/>
    <lineage>
        <taxon>Eukaryota</taxon>
        <taxon>Metazoa</taxon>
        <taxon>Chordata</taxon>
        <taxon>Craniata</taxon>
        <taxon>Vertebrata</taxon>
        <taxon>Euteleostomi</taxon>
        <taxon>Mammalia</taxon>
        <taxon>Eutheria</taxon>
        <taxon>Laurasiatheria</taxon>
        <taxon>Chiroptera</taxon>
        <taxon>Yinpterochiroptera</taxon>
        <taxon>Pteropodoidea</taxon>
        <taxon>Pteropodidae</taxon>
        <taxon>Rousettinae</taxon>
        <taxon>Rousettus</taxon>
    </lineage>
</organism>
<sequence length="125" mass="13842">MERPQRPVLLGVGHTSLAQFLISAPYAQPREYTDENEPVSLQVVCTERRDKDRGPHKPPVPWPSESKETPAPSSCHFSRLKQCVNLTLKRCQRQRGPIAPQGLLRAPRPQVESAVGDGLAPCEAP</sequence>
<name>A0A7J8INF1_ROUAE</name>
<dbReference type="Proteomes" id="UP000593571">
    <property type="component" value="Unassembled WGS sequence"/>
</dbReference>
<evidence type="ECO:0000313" key="3">
    <source>
        <dbReference type="Proteomes" id="UP000593571"/>
    </source>
</evidence>